<organism evidence="2 3">
    <name type="scientific">Alkalimarinus alittae</name>
    <dbReference type="NCBI Taxonomy" id="2961619"/>
    <lineage>
        <taxon>Bacteria</taxon>
        <taxon>Pseudomonadati</taxon>
        <taxon>Pseudomonadota</taxon>
        <taxon>Gammaproteobacteria</taxon>
        <taxon>Alteromonadales</taxon>
        <taxon>Alteromonadaceae</taxon>
        <taxon>Alkalimarinus</taxon>
    </lineage>
</organism>
<feature type="region of interest" description="Disordered" evidence="1">
    <location>
        <begin position="87"/>
        <end position="121"/>
    </location>
</feature>
<dbReference type="RefSeq" id="WP_265046475.1">
    <property type="nucleotide sequence ID" value="NZ_CP100390.1"/>
</dbReference>
<feature type="compositionally biased region" description="Polar residues" evidence="1">
    <location>
        <begin position="94"/>
        <end position="121"/>
    </location>
</feature>
<keyword evidence="3" id="KW-1185">Reference proteome</keyword>
<reference evidence="2" key="1">
    <citation type="submission" date="2022-06" db="EMBL/GenBank/DDBJ databases">
        <title>Alkalimarinus sp. nov., isolated from gut of a Alitta virens.</title>
        <authorList>
            <person name="Yang A.I."/>
            <person name="Shin N.-R."/>
        </authorList>
    </citation>
    <scope>NUCLEOTIDE SEQUENCE</scope>
    <source>
        <strain evidence="2">A2M4</strain>
    </source>
</reference>
<dbReference type="Proteomes" id="UP001163739">
    <property type="component" value="Chromosome"/>
</dbReference>
<name>A0ABY6MYR7_9ALTE</name>
<sequence length="162" mass="18872">MDKQDQDMDDTLFMEDIPILNDIVTESRNNNTTNSPLNRSQPQPTLKESTKSERKENPFLPYEHLAKLAQEREQFTQSLEAFTENLKHERTTRDQTPNTYNNRVSSTYNNRVSSTYNNRTPNKNDAIVQAITNKVLNQLKPMIEEQIATELSLYFDDIVDND</sequence>
<feature type="compositionally biased region" description="Basic and acidic residues" evidence="1">
    <location>
        <begin position="48"/>
        <end position="57"/>
    </location>
</feature>
<proteinExistence type="predicted"/>
<evidence type="ECO:0000313" key="2">
    <source>
        <dbReference type="EMBL" id="UZE94983.1"/>
    </source>
</evidence>
<protein>
    <submittedName>
        <fullName evidence="2">Uncharacterized protein</fullName>
    </submittedName>
</protein>
<dbReference type="EMBL" id="CP100390">
    <property type="protein sequence ID" value="UZE94983.1"/>
    <property type="molecule type" value="Genomic_DNA"/>
</dbReference>
<evidence type="ECO:0000256" key="1">
    <source>
        <dbReference type="SAM" id="MobiDB-lite"/>
    </source>
</evidence>
<gene>
    <name evidence="2" type="ORF">NKI27_13015</name>
</gene>
<feature type="region of interest" description="Disordered" evidence="1">
    <location>
        <begin position="23"/>
        <end position="58"/>
    </location>
</feature>
<accession>A0ABY6MYR7</accession>
<feature type="compositionally biased region" description="Polar residues" evidence="1">
    <location>
        <begin position="24"/>
        <end position="47"/>
    </location>
</feature>
<evidence type="ECO:0000313" key="3">
    <source>
        <dbReference type="Proteomes" id="UP001163739"/>
    </source>
</evidence>